<evidence type="ECO:0000256" key="7">
    <source>
        <dbReference type="SAM" id="Phobius"/>
    </source>
</evidence>
<dbReference type="Gene3D" id="3.40.30.10">
    <property type="entry name" value="Glutaredoxin"/>
    <property type="match status" value="1"/>
</dbReference>
<dbReference type="PANTHER" id="PTHR32234">
    <property type="entry name" value="THIOL:DISULFIDE INTERCHANGE PROTEIN DSBD"/>
    <property type="match status" value="1"/>
</dbReference>
<dbReference type="Proteomes" id="UP000503018">
    <property type="component" value="Chromosome"/>
</dbReference>
<reference evidence="10 11" key="1">
    <citation type="submission" date="2020-01" db="EMBL/GenBank/DDBJ databases">
        <title>Sphingomonas sp. strain CSW-10.</title>
        <authorList>
            <person name="Chen W.-M."/>
        </authorList>
    </citation>
    <scope>NUCLEOTIDE SEQUENCE [LARGE SCALE GENOMIC DNA]</scope>
    <source>
        <strain evidence="10 11">CSW-10</strain>
    </source>
</reference>
<dbReference type="Pfam" id="PF11412">
    <property type="entry name" value="DsbD_N"/>
    <property type="match status" value="1"/>
</dbReference>
<dbReference type="GO" id="GO:0015035">
    <property type="term" value="F:protein-disulfide reductase activity"/>
    <property type="evidence" value="ECO:0007669"/>
    <property type="project" value="TreeGrafter"/>
</dbReference>
<feature type="transmembrane region" description="Helical" evidence="7">
    <location>
        <begin position="484"/>
        <end position="504"/>
    </location>
</feature>
<keyword evidence="8" id="KW-0732">Signal</keyword>
<feature type="transmembrane region" description="Helical" evidence="7">
    <location>
        <begin position="364"/>
        <end position="385"/>
    </location>
</feature>
<feature type="transmembrane region" description="Helical" evidence="7">
    <location>
        <begin position="450"/>
        <end position="478"/>
    </location>
</feature>
<evidence type="ECO:0000256" key="2">
    <source>
        <dbReference type="ARBA" id="ARBA00022475"/>
    </source>
</evidence>
<keyword evidence="3 7" id="KW-0812">Transmembrane</keyword>
<evidence type="ECO:0000313" key="10">
    <source>
        <dbReference type="EMBL" id="QJQ33533.1"/>
    </source>
</evidence>
<dbReference type="AlphaFoldDB" id="A0A6M4AWN4"/>
<feature type="domain" description="Thioredoxin" evidence="9">
    <location>
        <begin position="590"/>
        <end position="723"/>
    </location>
</feature>
<dbReference type="Pfam" id="PF13899">
    <property type="entry name" value="Thioredoxin_7"/>
    <property type="match status" value="1"/>
</dbReference>
<name>A0A6M4AWN4_9SPHN</name>
<dbReference type="KEGG" id="slan:GV829_02930"/>
<feature type="transmembrane region" description="Helical" evidence="7">
    <location>
        <begin position="316"/>
        <end position="343"/>
    </location>
</feature>
<keyword evidence="6 7" id="KW-0472">Membrane</keyword>
<keyword evidence="11" id="KW-1185">Reference proteome</keyword>
<proteinExistence type="predicted"/>
<gene>
    <name evidence="10" type="ORF">GV829_02930</name>
</gene>
<evidence type="ECO:0000256" key="1">
    <source>
        <dbReference type="ARBA" id="ARBA00004651"/>
    </source>
</evidence>
<evidence type="ECO:0000313" key="11">
    <source>
        <dbReference type="Proteomes" id="UP000503018"/>
    </source>
</evidence>
<evidence type="ECO:0000256" key="4">
    <source>
        <dbReference type="ARBA" id="ARBA00022748"/>
    </source>
</evidence>
<feature type="chain" id="PRO_5026697920" evidence="8">
    <location>
        <begin position="23"/>
        <end position="723"/>
    </location>
</feature>
<feature type="transmembrane region" description="Helical" evidence="7">
    <location>
        <begin position="547"/>
        <end position="567"/>
    </location>
</feature>
<dbReference type="GO" id="GO:0005886">
    <property type="term" value="C:plasma membrane"/>
    <property type="evidence" value="ECO:0007669"/>
    <property type="project" value="UniProtKB-SubCell"/>
</dbReference>
<dbReference type="PANTHER" id="PTHR32234:SF3">
    <property type="entry name" value="SUPPRESSION OF COPPER SENSITIVITY PROTEIN"/>
    <property type="match status" value="1"/>
</dbReference>
<keyword evidence="2" id="KW-1003">Cell membrane</keyword>
<dbReference type="SUPFAM" id="SSF52833">
    <property type="entry name" value="Thioredoxin-like"/>
    <property type="match status" value="1"/>
</dbReference>
<comment type="subcellular location">
    <subcellularLocation>
        <location evidence="1">Cell membrane</location>
        <topology evidence="1">Multi-pass membrane protein</topology>
    </subcellularLocation>
</comment>
<feature type="signal peptide" evidence="8">
    <location>
        <begin position="1"/>
        <end position="22"/>
    </location>
</feature>
<dbReference type="InterPro" id="IPR013766">
    <property type="entry name" value="Thioredoxin_domain"/>
</dbReference>
<dbReference type="InterPro" id="IPR028250">
    <property type="entry name" value="DsbDN"/>
</dbReference>
<dbReference type="GO" id="GO:0045454">
    <property type="term" value="P:cell redox homeostasis"/>
    <property type="evidence" value="ECO:0007669"/>
    <property type="project" value="TreeGrafter"/>
</dbReference>
<feature type="transmembrane region" description="Helical" evidence="7">
    <location>
        <begin position="405"/>
        <end position="429"/>
    </location>
</feature>
<dbReference type="EMBL" id="CP053015">
    <property type="protein sequence ID" value="QJQ33533.1"/>
    <property type="molecule type" value="Genomic_DNA"/>
</dbReference>
<dbReference type="InterPro" id="IPR003834">
    <property type="entry name" value="Cyt_c_assmbl_TM_dom"/>
</dbReference>
<dbReference type="PROSITE" id="PS51352">
    <property type="entry name" value="THIOREDOXIN_2"/>
    <property type="match status" value="1"/>
</dbReference>
<dbReference type="InterPro" id="IPR035671">
    <property type="entry name" value="DsbD_gamma"/>
</dbReference>
<evidence type="ECO:0000256" key="6">
    <source>
        <dbReference type="ARBA" id="ARBA00023136"/>
    </source>
</evidence>
<keyword evidence="5 7" id="KW-1133">Transmembrane helix</keyword>
<sequence>MPWRSLAQLMLALLLMPTVAAAQPLAQGMAGASAPHIRAEFIAESDRPAPGRTIDVAISMIPEPTWHGYWLNGGDAGFGMQVTWSLPPGVAIGKLAYPTPETLVIAGLMNHVYERPYALIAPLTVDPNVAPGTRLPIRGEANWLACTDQVCVPERGAFTLTLIAGDGAVSAERQAQFDLWRATIPQPLNGPARYEVVDGKLRLSVPLPGSLQISAPHLFIEEPRINKPGAAQAFSRNGDHVIIVTEAGPDLAPGSDFHGLIRIADGRGLAFVAKAGEVGPAGEPLGSVPAAGTGLWPQSAGDRGASIDAAATGFSLTLFVTALIGSIVGGLILNIMPCVFPILSLKALALARAGGEERHVRREGFAYTAGAVLTCIILGTILLLLRAGGEAAGWAFQLQRPESVVLLTVLMAAITANLAGLFSFGSLSFNLGRASRTDHVAEENPTKNAFLTGALAAFVATPCSGPLLGAALGATLVLPGWASLLIFGGLGLGLALPFLLLALVPGLRTRLPKPGPWMETMRRWLAVPMALTALALVWLLGRQVGQTGWLVGGLAIGLTLASGWWAGRMQAKGTMASPAFLAMAASIVPLSLLLPLPPTTASDETATGVIGGQSWSESRLQQALASNKPVFVYFTADWCVSCKVNEASSIEREETTEAFRAAGVTVLKADWTNADQSITRELAKHGRNSVPLYLWYRPGQPSPEILPQILTPAMLVDRARAVN</sequence>
<dbReference type="Pfam" id="PF02683">
    <property type="entry name" value="DsbD_TM"/>
    <property type="match status" value="1"/>
</dbReference>
<evidence type="ECO:0000259" key="9">
    <source>
        <dbReference type="PROSITE" id="PS51352"/>
    </source>
</evidence>
<evidence type="ECO:0000256" key="3">
    <source>
        <dbReference type="ARBA" id="ARBA00022692"/>
    </source>
</evidence>
<accession>A0A6M4AWN4</accession>
<dbReference type="CDD" id="cd02953">
    <property type="entry name" value="DsbDgamma"/>
    <property type="match status" value="1"/>
</dbReference>
<keyword evidence="4" id="KW-0201">Cytochrome c-type biogenesis</keyword>
<feature type="transmembrane region" description="Helical" evidence="7">
    <location>
        <begin position="524"/>
        <end position="541"/>
    </location>
</feature>
<dbReference type="InterPro" id="IPR036249">
    <property type="entry name" value="Thioredoxin-like_sf"/>
</dbReference>
<protein>
    <submittedName>
        <fullName evidence="10">Thiol:disulfide interchange protein</fullName>
    </submittedName>
</protein>
<organism evidence="10 11">
    <name type="scientific">Sphingomonas lacunae</name>
    <dbReference type="NCBI Taxonomy" id="2698828"/>
    <lineage>
        <taxon>Bacteria</taxon>
        <taxon>Pseudomonadati</taxon>
        <taxon>Pseudomonadota</taxon>
        <taxon>Alphaproteobacteria</taxon>
        <taxon>Sphingomonadales</taxon>
        <taxon>Sphingomonadaceae</taxon>
        <taxon>Sphingomonas</taxon>
    </lineage>
</organism>
<evidence type="ECO:0000256" key="8">
    <source>
        <dbReference type="SAM" id="SignalP"/>
    </source>
</evidence>
<evidence type="ECO:0000256" key="5">
    <source>
        <dbReference type="ARBA" id="ARBA00022989"/>
    </source>
</evidence>
<dbReference type="GO" id="GO:0017004">
    <property type="term" value="P:cytochrome complex assembly"/>
    <property type="evidence" value="ECO:0007669"/>
    <property type="project" value="UniProtKB-KW"/>
</dbReference>